<dbReference type="InParanoid" id="A0A7N5P547"/>
<reference evidence="2 3" key="1">
    <citation type="journal article" date="2010" name="Nature">
        <title>The sequence and de novo assembly of the giant panda genome.</title>
        <authorList>
            <person name="Li R."/>
            <person name="Fan W."/>
            <person name="Tian G."/>
            <person name="Zhu H."/>
            <person name="He L."/>
            <person name="Cai J."/>
            <person name="Huang Q."/>
            <person name="Cai Q."/>
            <person name="Li B."/>
            <person name="Bai Y."/>
            <person name="Zhang Z."/>
            <person name="Zhang Y."/>
            <person name="Wang W."/>
            <person name="Li J."/>
            <person name="Wei F."/>
            <person name="Li H."/>
            <person name="Jian M."/>
            <person name="Li J."/>
            <person name="Zhang Z."/>
            <person name="Nielsen R."/>
            <person name="Li D."/>
            <person name="Gu W."/>
            <person name="Yang Z."/>
            <person name="Xuan Z."/>
            <person name="Ryder O.A."/>
            <person name="Leung F.C."/>
            <person name="Zhou Y."/>
            <person name="Cao J."/>
            <person name="Sun X."/>
            <person name="Fu Y."/>
            <person name="Fang X."/>
            <person name="Guo X."/>
            <person name="Wang B."/>
            <person name="Hou R."/>
            <person name="Shen F."/>
            <person name="Mu B."/>
            <person name="Ni P."/>
            <person name="Lin R."/>
            <person name="Qian W."/>
            <person name="Wang G."/>
            <person name="Yu C."/>
            <person name="Nie W."/>
            <person name="Wang J."/>
            <person name="Wu Z."/>
            <person name="Liang H."/>
            <person name="Min J."/>
            <person name="Wu Q."/>
            <person name="Cheng S."/>
            <person name="Ruan J."/>
            <person name="Wang M."/>
            <person name="Shi Z."/>
            <person name="Wen M."/>
            <person name="Liu B."/>
            <person name="Ren X."/>
            <person name="Zheng H."/>
            <person name="Dong D."/>
            <person name="Cook K."/>
            <person name="Shan G."/>
            <person name="Zhang H."/>
            <person name="Kosiol C."/>
            <person name="Xie X."/>
            <person name="Lu Z."/>
            <person name="Zheng H."/>
            <person name="Li Y."/>
            <person name="Steiner C.C."/>
            <person name="Lam T.T."/>
            <person name="Lin S."/>
            <person name="Zhang Q."/>
            <person name="Li G."/>
            <person name="Tian J."/>
            <person name="Gong T."/>
            <person name="Liu H."/>
            <person name="Zhang D."/>
            <person name="Fang L."/>
            <person name="Ye C."/>
            <person name="Zhang J."/>
            <person name="Hu W."/>
            <person name="Xu A."/>
            <person name="Ren Y."/>
            <person name="Zhang G."/>
            <person name="Bruford M.W."/>
            <person name="Li Q."/>
            <person name="Ma L."/>
            <person name="Guo Y."/>
            <person name="An N."/>
            <person name="Hu Y."/>
            <person name="Zheng Y."/>
            <person name="Shi Y."/>
            <person name="Li Z."/>
            <person name="Liu Q."/>
            <person name="Chen Y."/>
            <person name="Zhao J."/>
            <person name="Qu N."/>
            <person name="Zhao S."/>
            <person name="Tian F."/>
            <person name="Wang X."/>
            <person name="Wang H."/>
            <person name="Xu L."/>
            <person name="Liu X."/>
            <person name="Vinar T."/>
            <person name="Wang Y."/>
            <person name="Lam T.W."/>
            <person name="Yiu S.M."/>
            <person name="Liu S."/>
            <person name="Zhang H."/>
            <person name="Li D."/>
            <person name="Huang Y."/>
            <person name="Wang X."/>
            <person name="Yang G."/>
            <person name="Jiang Z."/>
            <person name="Wang J."/>
            <person name="Qin N."/>
            <person name="Li L."/>
            <person name="Li J."/>
            <person name="Bolund L."/>
            <person name="Kristiansen K."/>
            <person name="Wong G.K."/>
            <person name="Olson M."/>
            <person name="Zhang X."/>
            <person name="Li S."/>
            <person name="Yang H."/>
            <person name="Wang J."/>
            <person name="Wang J."/>
        </authorList>
    </citation>
    <scope>NUCLEOTIDE SEQUENCE [LARGE SCALE GENOMIC DNA]</scope>
</reference>
<reference evidence="2" key="3">
    <citation type="submission" date="2025-09" db="UniProtKB">
        <authorList>
            <consortium name="Ensembl"/>
        </authorList>
    </citation>
    <scope>IDENTIFICATION</scope>
</reference>
<protein>
    <submittedName>
        <fullName evidence="2">Uncharacterized protein</fullName>
    </submittedName>
</protein>
<proteinExistence type="predicted"/>
<dbReference type="GeneTree" id="ENSGT01040000241558"/>
<feature type="compositionally biased region" description="Polar residues" evidence="1">
    <location>
        <begin position="1"/>
        <end position="18"/>
    </location>
</feature>
<name>A0A7N5P547_AILME</name>
<dbReference type="AlphaFoldDB" id="A0A7N5P547"/>
<evidence type="ECO:0000313" key="3">
    <source>
        <dbReference type="Proteomes" id="UP000008912"/>
    </source>
</evidence>
<evidence type="ECO:0000313" key="2">
    <source>
        <dbReference type="Ensembl" id="ENSAMEP00000030673.1"/>
    </source>
</evidence>
<dbReference type="Proteomes" id="UP000008912">
    <property type="component" value="Unassembled WGS sequence"/>
</dbReference>
<organism evidence="2 3">
    <name type="scientific">Ailuropoda melanoleuca</name>
    <name type="common">Giant panda</name>
    <dbReference type="NCBI Taxonomy" id="9646"/>
    <lineage>
        <taxon>Eukaryota</taxon>
        <taxon>Metazoa</taxon>
        <taxon>Chordata</taxon>
        <taxon>Craniata</taxon>
        <taxon>Vertebrata</taxon>
        <taxon>Euteleostomi</taxon>
        <taxon>Mammalia</taxon>
        <taxon>Eutheria</taxon>
        <taxon>Laurasiatheria</taxon>
        <taxon>Carnivora</taxon>
        <taxon>Caniformia</taxon>
        <taxon>Ursidae</taxon>
        <taxon>Ailuropoda</taxon>
    </lineage>
</organism>
<dbReference type="Ensembl" id="ENSAMET00000030151.1">
    <property type="protein sequence ID" value="ENSAMEP00000030673.1"/>
    <property type="gene ID" value="ENSAMEG00000026799.1"/>
</dbReference>
<accession>A0A7N5P547</accession>
<feature type="region of interest" description="Disordered" evidence="1">
    <location>
        <begin position="1"/>
        <end position="23"/>
    </location>
</feature>
<evidence type="ECO:0000256" key="1">
    <source>
        <dbReference type="SAM" id="MobiDB-lite"/>
    </source>
</evidence>
<sequence>MESPNPQRIPNLKIQSQAPRKPQSWRSLCLGWRRLQSGYASRAPRAPQALLVGTRRPQTGILIPGNQSTSTP</sequence>
<keyword evidence="3" id="KW-1185">Reference proteome</keyword>
<reference evidence="2" key="2">
    <citation type="submission" date="2025-08" db="UniProtKB">
        <authorList>
            <consortium name="Ensembl"/>
        </authorList>
    </citation>
    <scope>IDENTIFICATION</scope>
</reference>